<protein>
    <recommendedName>
        <fullName evidence="2">Calcineurin-like phosphoesterase domain-containing protein</fullName>
    </recommendedName>
</protein>
<evidence type="ECO:0000256" key="1">
    <source>
        <dbReference type="SAM" id="SignalP"/>
    </source>
</evidence>
<dbReference type="AlphaFoldDB" id="A0AAE1RRB9"/>
<feature type="chain" id="PRO_5041937105" description="Calcineurin-like phosphoesterase domain-containing protein" evidence="1">
    <location>
        <begin position="25"/>
        <end position="355"/>
    </location>
</feature>
<evidence type="ECO:0000313" key="4">
    <source>
        <dbReference type="Proteomes" id="UP001291623"/>
    </source>
</evidence>
<feature type="signal peptide" evidence="1">
    <location>
        <begin position="1"/>
        <end position="24"/>
    </location>
</feature>
<name>A0AAE1RRB9_9SOLA</name>
<dbReference type="Gene3D" id="3.60.21.10">
    <property type="match status" value="1"/>
</dbReference>
<comment type="caution">
    <text evidence="3">The sequence shown here is derived from an EMBL/GenBank/DDBJ whole genome shotgun (WGS) entry which is preliminary data.</text>
</comment>
<sequence length="355" mass="39705">MLRGAGRNAMLIGASCFTLPFALGVGDLHGDLDKARCALETAGVLSSDGQGLWIGGETVLVQLGDILDRGEDELAILSLLKSLDIQAKAQGGAVFQVNGNHETMNVEGDFRYVDNGALDECIDFLEYLEECEHDWEEAFVSWSAVSGRWKQDRKVSQNYWAPWNLVKRQKGVIARSILMRPGGPLACELARHGVVLKVDDWLFCHGGLLPHHGNKLISCPVFWFIRIHVNRRSYMIINVTAVAYGLERLNREVSQWMKGPSEADDSPQMPFIATRGYDSIVWNRLYSRDSPELEDYQLDQIQSLLEETLQSVGAKAMVVGHTPQPMGVLEIRDNKARAIRSTRDWSSELQVADYT</sequence>
<evidence type="ECO:0000259" key="2">
    <source>
        <dbReference type="Pfam" id="PF00149"/>
    </source>
</evidence>
<dbReference type="EMBL" id="JAVYJV010000013">
    <property type="protein sequence ID" value="KAK4355962.1"/>
    <property type="molecule type" value="Genomic_DNA"/>
</dbReference>
<dbReference type="SUPFAM" id="SSF56300">
    <property type="entry name" value="Metallo-dependent phosphatases"/>
    <property type="match status" value="1"/>
</dbReference>
<organism evidence="3 4">
    <name type="scientific">Anisodus tanguticus</name>
    <dbReference type="NCBI Taxonomy" id="243964"/>
    <lineage>
        <taxon>Eukaryota</taxon>
        <taxon>Viridiplantae</taxon>
        <taxon>Streptophyta</taxon>
        <taxon>Embryophyta</taxon>
        <taxon>Tracheophyta</taxon>
        <taxon>Spermatophyta</taxon>
        <taxon>Magnoliopsida</taxon>
        <taxon>eudicotyledons</taxon>
        <taxon>Gunneridae</taxon>
        <taxon>Pentapetalae</taxon>
        <taxon>asterids</taxon>
        <taxon>lamiids</taxon>
        <taxon>Solanales</taxon>
        <taxon>Solanaceae</taxon>
        <taxon>Solanoideae</taxon>
        <taxon>Hyoscyameae</taxon>
        <taxon>Anisodus</taxon>
    </lineage>
</organism>
<dbReference type="InterPro" id="IPR004843">
    <property type="entry name" value="Calcineurin-like_PHP"/>
</dbReference>
<keyword evidence="1" id="KW-0732">Signal</keyword>
<gene>
    <name evidence="3" type="ORF">RND71_024933</name>
</gene>
<accession>A0AAE1RRB9</accession>
<dbReference type="InterPro" id="IPR029052">
    <property type="entry name" value="Metallo-depent_PP-like"/>
</dbReference>
<evidence type="ECO:0000313" key="3">
    <source>
        <dbReference type="EMBL" id="KAK4355962.1"/>
    </source>
</evidence>
<dbReference type="Pfam" id="PF00149">
    <property type="entry name" value="Metallophos"/>
    <property type="match status" value="1"/>
</dbReference>
<dbReference type="GO" id="GO:0016787">
    <property type="term" value="F:hydrolase activity"/>
    <property type="evidence" value="ECO:0007669"/>
    <property type="project" value="InterPro"/>
</dbReference>
<proteinExistence type="predicted"/>
<dbReference type="PANTHER" id="PTHR46546">
    <property type="entry name" value="SHEWANELLA-LIKE PROTEIN PHOSPHATASE 1"/>
    <property type="match status" value="1"/>
</dbReference>
<feature type="domain" description="Calcineurin-like phosphoesterase" evidence="2">
    <location>
        <begin position="24"/>
        <end position="183"/>
    </location>
</feature>
<reference evidence="3" key="1">
    <citation type="submission" date="2023-12" db="EMBL/GenBank/DDBJ databases">
        <title>Genome assembly of Anisodus tanguticus.</title>
        <authorList>
            <person name="Wang Y.-J."/>
        </authorList>
    </citation>
    <scope>NUCLEOTIDE SEQUENCE</scope>
    <source>
        <strain evidence="3">KB-2021</strain>
        <tissue evidence="3">Leaf</tissue>
    </source>
</reference>
<dbReference type="PANTHER" id="PTHR46546:SF4">
    <property type="entry name" value="SHEWANELLA-LIKE PROTEIN PHOSPHATASE 1"/>
    <property type="match status" value="1"/>
</dbReference>
<keyword evidence="4" id="KW-1185">Reference proteome</keyword>
<dbReference type="Proteomes" id="UP001291623">
    <property type="component" value="Unassembled WGS sequence"/>
</dbReference>